<feature type="region of interest" description="Disordered" evidence="1">
    <location>
        <begin position="1"/>
        <end position="60"/>
    </location>
</feature>
<reference evidence="3" key="1">
    <citation type="journal article" date="2013" name="Nature">
        <title>Draft genome of the wheat A-genome progenitor Triticum urartu.</title>
        <authorList>
            <person name="Ling H.Q."/>
            <person name="Zhao S."/>
            <person name="Liu D."/>
            <person name="Wang J."/>
            <person name="Sun H."/>
            <person name="Zhang C."/>
            <person name="Fan H."/>
            <person name="Li D."/>
            <person name="Dong L."/>
            <person name="Tao Y."/>
            <person name="Gao C."/>
            <person name="Wu H."/>
            <person name="Li Y."/>
            <person name="Cui Y."/>
            <person name="Guo X."/>
            <person name="Zheng S."/>
            <person name="Wang B."/>
            <person name="Yu K."/>
            <person name="Liang Q."/>
            <person name="Yang W."/>
            <person name="Lou X."/>
            <person name="Chen J."/>
            <person name="Feng M."/>
            <person name="Jian J."/>
            <person name="Zhang X."/>
            <person name="Luo G."/>
            <person name="Jiang Y."/>
            <person name="Liu J."/>
            <person name="Wang Z."/>
            <person name="Sha Y."/>
            <person name="Zhang B."/>
            <person name="Wu H."/>
            <person name="Tang D."/>
            <person name="Shen Q."/>
            <person name="Xue P."/>
            <person name="Zou S."/>
            <person name="Wang X."/>
            <person name="Liu X."/>
            <person name="Wang F."/>
            <person name="Yang Y."/>
            <person name="An X."/>
            <person name="Dong Z."/>
            <person name="Zhang K."/>
            <person name="Zhang X."/>
            <person name="Luo M.C."/>
            <person name="Dvorak J."/>
            <person name="Tong Y."/>
            <person name="Wang J."/>
            <person name="Yang H."/>
            <person name="Li Z."/>
            <person name="Wang D."/>
            <person name="Zhang A."/>
            <person name="Wang J."/>
        </authorList>
    </citation>
    <scope>NUCLEOTIDE SEQUENCE</scope>
    <source>
        <strain evidence="3">cv. G1812</strain>
    </source>
</reference>
<dbReference type="Gramene" id="TuG1812G0700004408.01.T03">
    <property type="protein sequence ID" value="TuG1812G0700004408.01.T03"/>
    <property type="gene ID" value="TuG1812G0700004408.01"/>
</dbReference>
<dbReference type="Proteomes" id="UP000015106">
    <property type="component" value="Chromosome 7"/>
</dbReference>
<proteinExistence type="predicted"/>
<evidence type="ECO:0000313" key="2">
    <source>
        <dbReference type="EnsemblPlants" id="TuG1812G0700004408.01.T03"/>
    </source>
</evidence>
<reference evidence="2" key="2">
    <citation type="submission" date="2018-03" db="EMBL/GenBank/DDBJ databases">
        <title>The Triticum urartu genome reveals the dynamic nature of wheat genome evolution.</title>
        <authorList>
            <person name="Ling H."/>
            <person name="Ma B."/>
            <person name="Shi X."/>
            <person name="Liu H."/>
            <person name="Dong L."/>
            <person name="Sun H."/>
            <person name="Cao Y."/>
            <person name="Gao Q."/>
            <person name="Zheng S."/>
            <person name="Li Y."/>
            <person name="Yu Y."/>
            <person name="Du H."/>
            <person name="Qi M."/>
            <person name="Li Y."/>
            <person name="Yu H."/>
            <person name="Cui Y."/>
            <person name="Wang N."/>
            <person name="Chen C."/>
            <person name="Wu H."/>
            <person name="Zhao Y."/>
            <person name="Zhang J."/>
            <person name="Li Y."/>
            <person name="Zhou W."/>
            <person name="Zhang B."/>
            <person name="Hu W."/>
            <person name="Eijk M."/>
            <person name="Tang J."/>
            <person name="Witsenboer H."/>
            <person name="Zhao S."/>
            <person name="Li Z."/>
            <person name="Zhang A."/>
            <person name="Wang D."/>
            <person name="Liang C."/>
        </authorList>
    </citation>
    <scope>NUCLEOTIDE SEQUENCE [LARGE SCALE GENOMIC DNA]</scope>
    <source>
        <strain evidence="2">cv. G1812</strain>
    </source>
</reference>
<evidence type="ECO:0000313" key="3">
    <source>
        <dbReference type="Proteomes" id="UP000015106"/>
    </source>
</evidence>
<dbReference type="EnsemblPlants" id="TuG1812S0001080800.01.T03">
    <property type="protein sequence ID" value="TuG1812S0001080800.01.T03"/>
    <property type="gene ID" value="TuG1812S0001080800.01"/>
</dbReference>
<sequence>MARQRPPAREKRDPNVARSGGEAPPTPRARRWRRCPRPWTSLPQSGHIKGCAKSKRDDRE</sequence>
<organism evidence="2 3">
    <name type="scientific">Triticum urartu</name>
    <name type="common">Red wild einkorn</name>
    <name type="synonym">Crithodium urartu</name>
    <dbReference type="NCBI Taxonomy" id="4572"/>
    <lineage>
        <taxon>Eukaryota</taxon>
        <taxon>Viridiplantae</taxon>
        <taxon>Streptophyta</taxon>
        <taxon>Embryophyta</taxon>
        <taxon>Tracheophyta</taxon>
        <taxon>Spermatophyta</taxon>
        <taxon>Magnoliopsida</taxon>
        <taxon>Liliopsida</taxon>
        <taxon>Poales</taxon>
        <taxon>Poaceae</taxon>
        <taxon>BOP clade</taxon>
        <taxon>Pooideae</taxon>
        <taxon>Triticodae</taxon>
        <taxon>Triticeae</taxon>
        <taxon>Triticinae</taxon>
        <taxon>Triticum</taxon>
    </lineage>
</organism>
<dbReference type="Gramene" id="TuG1812S0001080800.01.T03">
    <property type="protein sequence ID" value="TuG1812S0001080800.01.T03"/>
    <property type="gene ID" value="TuG1812S0001080800.01"/>
</dbReference>
<reference evidence="2" key="3">
    <citation type="submission" date="2022-06" db="UniProtKB">
        <authorList>
            <consortium name="EnsemblPlants"/>
        </authorList>
    </citation>
    <scope>IDENTIFICATION</scope>
</reference>
<keyword evidence="3" id="KW-1185">Reference proteome</keyword>
<evidence type="ECO:0000256" key="1">
    <source>
        <dbReference type="SAM" id="MobiDB-lite"/>
    </source>
</evidence>
<protein>
    <submittedName>
        <fullName evidence="2">Uncharacterized protein</fullName>
    </submittedName>
</protein>
<dbReference type="EnsemblPlants" id="TuG1812G0700004408.01.T02">
    <property type="protein sequence ID" value="TuG1812G0700004408.01.T02"/>
    <property type="gene ID" value="TuG1812G0700004408.01"/>
</dbReference>
<dbReference type="Gramene" id="TuG1812G0700004408.01.T02">
    <property type="protein sequence ID" value="TuG1812G0700004408.01.T02"/>
    <property type="gene ID" value="TuG1812G0700004408.01"/>
</dbReference>
<name>A0A8R7R617_TRIUA</name>
<accession>A0A8R7R617</accession>
<dbReference type="AlphaFoldDB" id="A0A8R7R617"/>
<dbReference type="EnsemblPlants" id="TuG1812G0700004408.01.T03">
    <property type="protein sequence ID" value="TuG1812G0700004408.01.T03"/>
    <property type="gene ID" value="TuG1812G0700004408.01"/>
</dbReference>